<dbReference type="EMBL" id="LNXW01000013">
    <property type="protein sequence ID" value="KTC79595.1"/>
    <property type="molecule type" value="Genomic_DNA"/>
</dbReference>
<reference evidence="1 2" key="1">
    <citation type="submission" date="2015-11" db="EMBL/GenBank/DDBJ databases">
        <title>Genomic analysis of 38 Legionella species identifies large and diverse effector repertoires.</title>
        <authorList>
            <person name="Burstein D."/>
            <person name="Amaro F."/>
            <person name="Zusman T."/>
            <person name="Lifshitz Z."/>
            <person name="Cohen O."/>
            <person name="Gilbert J.A."/>
            <person name="Pupko T."/>
            <person name="Shuman H.A."/>
            <person name="Segal G."/>
        </authorList>
    </citation>
    <scope>NUCLEOTIDE SEQUENCE [LARGE SCALE GENOMIC DNA]</scope>
    <source>
        <strain evidence="1 2">ORW</strain>
    </source>
</reference>
<dbReference type="Proteomes" id="UP000054921">
    <property type="component" value="Unassembled WGS sequence"/>
</dbReference>
<dbReference type="RefSeq" id="WP_058387704.1">
    <property type="nucleotide sequence ID" value="NZ_LNXW01000013.1"/>
</dbReference>
<name>A0A0W0S904_9GAMM</name>
<dbReference type="PATRIC" id="fig|28084.5.peg.1752"/>
<dbReference type="OrthoDB" id="5654125at2"/>
<evidence type="ECO:0000313" key="2">
    <source>
        <dbReference type="Proteomes" id="UP000054921"/>
    </source>
</evidence>
<comment type="caution">
    <text evidence="1">The sequence shown here is derived from an EMBL/GenBank/DDBJ whole genome shotgun (WGS) entry which is preliminary data.</text>
</comment>
<gene>
    <name evidence="1" type="ORF">Lche_1615</name>
</gene>
<sequence>MTKLKDLQVIISECAKTSRKIGNNYEEVPMISYDIRKLPQLNETNLSSKLFLDEDFVVPPKENGRYWVKAKIGKLYLEWIPDGKGSFSLNIKFIDKQNRTLRSFLNLQNPRHSNIEFEDLLPFSLDAYYYDRTGNPRRSARFAREQRSCAYELKMTLTKLLLGETPTADELRKFQENYRKLYIIGNSVQPDEPIKKTLFQPLKDITYFGLNSHKKPATLFEVSAKIGAIALNNLSINEKEIGDVLMEYLEVTGKNLDIFDKKEVQLEILTTLIDKGRVPLKSIVDDIEPLLQNAICSLNRQHRAARYFSCNDFTLNNKTGAEIDQWLQDILYQDLSLKERKKGYLVGLECIINDLKPEQKKSLGLCILNNPNHFLKKERGFLRSLEYSNDTYSIFRVVKKLMLGEQKNNTLIINDDEHHQDHVLSRHV</sequence>
<organism evidence="1 2">
    <name type="scientific">Legionella cherrii</name>
    <dbReference type="NCBI Taxonomy" id="28084"/>
    <lineage>
        <taxon>Bacteria</taxon>
        <taxon>Pseudomonadati</taxon>
        <taxon>Pseudomonadota</taxon>
        <taxon>Gammaproteobacteria</taxon>
        <taxon>Legionellales</taxon>
        <taxon>Legionellaceae</taxon>
        <taxon>Legionella</taxon>
    </lineage>
</organism>
<dbReference type="AlphaFoldDB" id="A0A0W0S904"/>
<proteinExistence type="predicted"/>
<protein>
    <submittedName>
        <fullName evidence="1">Uncharacterized protein</fullName>
    </submittedName>
</protein>
<accession>A0A0W0S904</accession>
<evidence type="ECO:0000313" key="1">
    <source>
        <dbReference type="EMBL" id="KTC79595.1"/>
    </source>
</evidence>